<accession>A0A7H0VAX7</accession>
<dbReference type="SUPFAM" id="SSF47384">
    <property type="entry name" value="Homodimeric domain of signal transducing histidine kinase"/>
    <property type="match status" value="1"/>
</dbReference>
<evidence type="ECO:0000256" key="1">
    <source>
        <dbReference type="ARBA" id="ARBA00000085"/>
    </source>
</evidence>
<dbReference type="RefSeq" id="WP_210757443.1">
    <property type="nucleotide sequence ID" value="NZ_CP060139.1"/>
</dbReference>
<dbReference type="SMART" id="SM00387">
    <property type="entry name" value="HATPase_c"/>
    <property type="match status" value="1"/>
</dbReference>
<dbReference type="InterPro" id="IPR036890">
    <property type="entry name" value="HATPase_C_sf"/>
</dbReference>
<feature type="transmembrane region" description="Helical" evidence="13">
    <location>
        <begin position="67"/>
        <end position="88"/>
    </location>
</feature>
<evidence type="ECO:0000256" key="9">
    <source>
        <dbReference type="ARBA" id="ARBA00022840"/>
    </source>
</evidence>
<feature type="transmembrane region" description="Helical" evidence="13">
    <location>
        <begin position="6"/>
        <end position="28"/>
    </location>
</feature>
<dbReference type="SMART" id="SM00388">
    <property type="entry name" value="HisKA"/>
    <property type="match status" value="1"/>
</dbReference>
<dbReference type="Pfam" id="PF16927">
    <property type="entry name" value="HisKA_7TM"/>
    <property type="match status" value="1"/>
</dbReference>
<feature type="domain" description="PAC" evidence="15">
    <location>
        <begin position="301"/>
        <end position="352"/>
    </location>
</feature>
<feature type="transmembrane region" description="Helical" evidence="13">
    <location>
        <begin position="35"/>
        <end position="55"/>
    </location>
</feature>
<evidence type="ECO:0000256" key="11">
    <source>
        <dbReference type="ARBA" id="ARBA00023012"/>
    </source>
</evidence>
<evidence type="ECO:0000256" key="8">
    <source>
        <dbReference type="ARBA" id="ARBA00022777"/>
    </source>
</evidence>
<feature type="transmembrane region" description="Helical" evidence="13">
    <location>
        <begin position="213"/>
        <end position="232"/>
    </location>
</feature>
<name>A0A7H0VAX7_9FLAO</name>
<dbReference type="InterPro" id="IPR003594">
    <property type="entry name" value="HATPase_dom"/>
</dbReference>
<dbReference type="SUPFAM" id="SSF55785">
    <property type="entry name" value="PYP-like sensor domain (PAS domain)"/>
    <property type="match status" value="1"/>
</dbReference>
<dbReference type="PROSITE" id="PS50113">
    <property type="entry name" value="PAC"/>
    <property type="match status" value="1"/>
</dbReference>
<dbReference type="GO" id="GO:0000156">
    <property type="term" value="F:phosphorelay response regulator activity"/>
    <property type="evidence" value="ECO:0007669"/>
    <property type="project" value="TreeGrafter"/>
</dbReference>
<evidence type="ECO:0000256" key="12">
    <source>
        <dbReference type="ARBA" id="ARBA00023136"/>
    </source>
</evidence>
<evidence type="ECO:0000313" key="17">
    <source>
        <dbReference type="Proteomes" id="UP000516305"/>
    </source>
</evidence>
<evidence type="ECO:0000259" key="14">
    <source>
        <dbReference type="PROSITE" id="PS50109"/>
    </source>
</evidence>
<feature type="transmembrane region" description="Helical" evidence="13">
    <location>
        <begin position="182"/>
        <end position="201"/>
    </location>
</feature>
<dbReference type="CDD" id="cd00082">
    <property type="entry name" value="HisKA"/>
    <property type="match status" value="1"/>
</dbReference>
<dbReference type="PANTHER" id="PTHR42878:SF7">
    <property type="entry name" value="SENSOR HISTIDINE KINASE GLRK"/>
    <property type="match status" value="1"/>
</dbReference>
<dbReference type="PROSITE" id="PS50109">
    <property type="entry name" value="HIS_KIN"/>
    <property type="match status" value="1"/>
</dbReference>
<dbReference type="PRINTS" id="PR00344">
    <property type="entry name" value="BCTRLSENSOR"/>
</dbReference>
<dbReference type="Gene3D" id="1.10.287.130">
    <property type="match status" value="1"/>
</dbReference>
<dbReference type="GO" id="GO:0005524">
    <property type="term" value="F:ATP binding"/>
    <property type="evidence" value="ECO:0007669"/>
    <property type="project" value="UniProtKB-KW"/>
</dbReference>
<evidence type="ECO:0000256" key="2">
    <source>
        <dbReference type="ARBA" id="ARBA00004141"/>
    </source>
</evidence>
<keyword evidence="5" id="KW-0808">Transferase</keyword>
<dbReference type="InterPro" id="IPR000700">
    <property type="entry name" value="PAS-assoc_C"/>
</dbReference>
<dbReference type="KEGG" id="chyd:H4K34_10850"/>
<dbReference type="Pfam" id="PF02518">
    <property type="entry name" value="HATPase_c"/>
    <property type="match status" value="1"/>
</dbReference>
<dbReference type="InterPro" id="IPR005467">
    <property type="entry name" value="His_kinase_dom"/>
</dbReference>
<dbReference type="PANTHER" id="PTHR42878">
    <property type="entry name" value="TWO-COMPONENT HISTIDINE KINASE"/>
    <property type="match status" value="1"/>
</dbReference>
<evidence type="ECO:0000313" key="16">
    <source>
        <dbReference type="EMBL" id="QNR22875.1"/>
    </source>
</evidence>
<dbReference type="InterPro" id="IPR031621">
    <property type="entry name" value="HisKA_7TM"/>
</dbReference>
<dbReference type="GO" id="GO:0030295">
    <property type="term" value="F:protein kinase activator activity"/>
    <property type="evidence" value="ECO:0007669"/>
    <property type="project" value="TreeGrafter"/>
</dbReference>
<keyword evidence="7" id="KW-0547">Nucleotide-binding</keyword>
<dbReference type="CDD" id="cd00130">
    <property type="entry name" value="PAS"/>
    <property type="match status" value="1"/>
</dbReference>
<evidence type="ECO:0000256" key="7">
    <source>
        <dbReference type="ARBA" id="ARBA00022741"/>
    </source>
</evidence>
<dbReference type="GO" id="GO:0000155">
    <property type="term" value="F:phosphorelay sensor kinase activity"/>
    <property type="evidence" value="ECO:0007669"/>
    <property type="project" value="InterPro"/>
</dbReference>
<evidence type="ECO:0000256" key="10">
    <source>
        <dbReference type="ARBA" id="ARBA00022989"/>
    </source>
</evidence>
<dbReference type="EC" id="2.7.13.3" evidence="3"/>
<keyword evidence="8" id="KW-0418">Kinase</keyword>
<dbReference type="Proteomes" id="UP000516305">
    <property type="component" value="Chromosome"/>
</dbReference>
<dbReference type="AlphaFoldDB" id="A0A7H0VAX7"/>
<dbReference type="Gene3D" id="3.30.450.20">
    <property type="entry name" value="PAS domain"/>
    <property type="match status" value="1"/>
</dbReference>
<dbReference type="Gene3D" id="3.30.565.10">
    <property type="entry name" value="Histidine kinase-like ATPase, C-terminal domain"/>
    <property type="match status" value="1"/>
</dbReference>
<dbReference type="SUPFAM" id="SSF55874">
    <property type="entry name" value="ATPase domain of HSP90 chaperone/DNA topoisomerase II/histidine kinase"/>
    <property type="match status" value="1"/>
</dbReference>
<dbReference type="InterPro" id="IPR003661">
    <property type="entry name" value="HisK_dim/P_dom"/>
</dbReference>
<dbReference type="InterPro" id="IPR036097">
    <property type="entry name" value="HisK_dim/P_sf"/>
</dbReference>
<evidence type="ECO:0000256" key="3">
    <source>
        <dbReference type="ARBA" id="ARBA00012438"/>
    </source>
</evidence>
<dbReference type="Pfam" id="PF13426">
    <property type="entry name" value="PAS_9"/>
    <property type="match status" value="1"/>
</dbReference>
<dbReference type="InterPro" id="IPR050351">
    <property type="entry name" value="BphY/WalK/GraS-like"/>
</dbReference>
<comment type="catalytic activity">
    <reaction evidence="1">
        <text>ATP + protein L-histidine = ADP + protein N-phospho-L-histidine.</text>
        <dbReference type="EC" id="2.7.13.3"/>
    </reaction>
</comment>
<proteinExistence type="predicted"/>
<reference evidence="16 17" key="1">
    <citation type="submission" date="2020-08" db="EMBL/GenBank/DDBJ databases">
        <title>Croceimicrobium hydrocarbonivorans gen. nov., sp. nov., a novel marine bacterium isolated from a bacterial consortium that degrades polyethylene terephthalate.</title>
        <authorList>
            <person name="Liu R."/>
        </authorList>
    </citation>
    <scope>NUCLEOTIDE SEQUENCE [LARGE SCALE GENOMIC DNA]</scope>
    <source>
        <strain evidence="16 17">A20-9</strain>
    </source>
</reference>
<gene>
    <name evidence="16" type="ORF">H4K34_10850</name>
</gene>
<dbReference type="EMBL" id="CP060139">
    <property type="protein sequence ID" value="QNR22875.1"/>
    <property type="molecule type" value="Genomic_DNA"/>
</dbReference>
<dbReference type="SMART" id="SM00091">
    <property type="entry name" value="PAS"/>
    <property type="match status" value="1"/>
</dbReference>
<organism evidence="16 17">
    <name type="scientific">Croceimicrobium hydrocarbonivorans</name>
    <dbReference type="NCBI Taxonomy" id="2761580"/>
    <lineage>
        <taxon>Bacteria</taxon>
        <taxon>Pseudomonadati</taxon>
        <taxon>Bacteroidota</taxon>
        <taxon>Flavobacteriia</taxon>
        <taxon>Flavobacteriales</taxon>
        <taxon>Owenweeksiaceae</taxon>
        <taxon>Croceimicrobium</taxon>
    </lineage>
</organism>
<keyword evidence="17" id="KW-1185">Reference proteome</keyword>
<keyword evidence="6 13" id="KW-0812">Transmembrane</keyword>
<dbReference type="InterPro" id="IPR004358">
    <property type="entry name" value="Sig_transdc_His_kin-like_C"/>
</dbReference>
<dbReference type="InterPro" id="IPR000014">
    <property type="entry name" value="PAS"/>
</dbReference>
<keyword evidence="11" id="KW-0902">Two-component regulatory system</keyword>
<protein>
    <recommendedName>
        <fullName evidence="3">histidine kinase</fullName>
        <ecNumber evidence="3">2.7.13.3</ecNumber>
    </recommendedName>
</protein>
<keyword evidence="9" id="KW-0067">ATP-binding</keyword>
<keyword evidence="10 13" id="KW-1133">Transmembrane helix</keyword>
<comment type="subcellular location">
    <subcellularLocation>
        <location evidence="2">Membrane</location>
        <topology evidence="2">Multi-pass membrane protein</topology>
    </subcellularLocation>
</comment>
<evidence type="ECO:0000259" key="15">
    <source>
        <dbReference type="PROSITE" id="PS50113"/>
    </source>
</evidence>
<keyword evidence="4" id="KW-0597">Phosphoprotein</keyword>
<dbReference type="GO" id="GO:0016020">
    <property type="term" value="C:membrane"/>
    <property type="evidence" value="ECO:0007669"/>
    <property type="project" value="UniProtKB-SubCell"/>
</dbReference>
<dbReference type="InterPro" id="IPR035965">
    <property type="entry name" value="PAS-like_dom_sf"/>
</dbReference>
<dbReference type="GO" id="GO:0007234">
    <property type="term" value="P:osmosensory signaling via phosphorelay pathway"/>
    <property type="evidence" value="ECO:0007669"/>
    <property type="project" value="TreeGrafter"/>
</dbReference>
<evidence type="ECO:0000256" key="4">
    <source>
        <dbReference type="ARBA" id="ARBA00022553"/>
    </source>
</evidence>
<sequence>MLSDLNYNLYALVLITSGAFAFLLAAWIMRKRRQVFNWFSIMLIAAAWWAVAYGFELSSTSMENMLFWIKFEYLGIACLPSLWLIFCYSFIGRDNRLNNLTFFSLFAYSAVTYLMMLTNEGHHLFYESTSVDYSGPFPLLSIDPGPWYHLHTIVFYSLVVAGYWALIAHLRHTKPVFRKQNRLLILSTLVPLSVNFGYIFLDLRPYGHLDLTPFAFLLTSFIIAVGLMRFGLFDVTPMARTRVIQELSDGVAVVDSHGRLIDFNGAFEEIMKPREDLFGKRLTECFPAKDMDQAFPDLGEENLQGHILHLNDGRIYEVSSTILYEKTGLFNGSAVLIKDVTQRIESQHKLEDKTKQLTELNALKDRLFGIIAHDLRGPLINLQETLNLVNSDVISTEERDEILKILGENVEQSVSLMKNLLDWAQSQQKGERLELSLFHVESLVREAVEPLQSLLKRKQQVLELDVSSQLEVYADRERIKIVLRNLVNNSIKFTPVQGKIRVWTEQVQDDVWFFVRDNGVGMSESQLEKLNKEMELESTYGTQNEKGSGLGLMLCRDFLRQHGSKWEVESEMGFGSTFSFSLSALPKDSHPADSDLYKYQ</sequence>
<evidence type="ECO:0000256" key="6">
    <source>
        <dbReference type="ARBA" id="ARBA00022692"/>
    </source>
</evidence>
<feature type="domain" description="Histidine kinase" evidence="14">
    <location>
        <begin position="370"/>
        <end position="586"/>
    </location>
</feature>
<feature type="transmembrane region" description="Helical" evidence="13">
    <location>
        <begin position="100"/>
        <end position="118"/>
    </location>
</feature>
<feature type="transmembrane region" description="Helical" evidence="13">
    <location>
        <begin position="147"/>
        <end position="170"/>
    </location>
</feature>
<keyword evidence="12 13" id="KW-0472">Membrane</keyword>
<evidence type="ECO:0000256" key="5">
    <source>
        <dbReference type="ARBA" id="ARBA00022679"/>
    </source>
</evidence>
<evidence type="ECO:0000256" key="13">
    <source>
        <dbReference type="SAM" id="Phobius"/>
    </source>
</evidence>